<protein>
    <submittedName>
        <fullName evidence="2">Uncharacterized protein</fullName>
    </submittedName>
</protein>
<name>A0A1F5ZHV1_9BACT</name>
<evidence type="ECO:0000256" key="1">
    <source>
        <dbReference type="SAM" id="Coils"/>
    </source>
</evidence>
<proteinExistence type="predicted"/>
<reference evidence="2 3" key="1">
    <citation type="journal article" date="2016" name="Nat. Commun.">
        <title>Thousands of microbial genomes shed light on interconnected biogeochemical processes in an aquifer system.</title>
        <authorList>
            <person name="Anantharaman K."/>
            <person name="Brown C.T."/>
            <person name="Hug L.A."/>
            <person name="Sharon I."/>
            <person name="Castelle C.J."/>
            <person name="Probst A.J."/>
            <person name="Thomas B.C."/>
            <person name="Singh A."/>
            <person name="Wilkins M.J."/>
            <person name="Karaoz U."/>
            <person name="Brodie E.L."/>
            <person name="Williams K.H."/>
            <person name="Hubbard S.S."/>
            <person name="Banfield J.F."/>
        </authorList>
    </citation>
    <scope>NUCLEOTIDE SEQUENCE [LARGE SCALE GENOMIC DNA]</scope>
</reference>
<dbReference type="AlphaFoldDB" id="A0A1F5ZHV1"/>
<evidence type="ECO:0000313" key="3">
    <source>
        <dbReference type="Proteomes" id="UP000177268"/>
    </source>
</evidence>
<organism evidence="2 3">
    <name type="scientific">Candidatus Gottesmanbacteria bacterium RBG_13_45_10</name>
    <dbReference type="NCBI Taxonomy" id="1798370"/>
    <lineage>
        <taxon>Bacteria</taxon>
        <taxon>Candidatus Gottesmaniibacteriota</taxon>
    </lineage>
</organism>
<dbReference type="Proteomes" id="UP000177268">
    <property type="component" value="Unassembled WGS sequence"/>
</dbReference>
<dbReference type="STRING" id="1798370.A2Z00_00650"/>
<sequence length="223" mass="26190">MSNVVLHRKALMLRKQKKSYSQIKSILGVSKSTLSEWLRAYPLTREEINNLRANNEIRIEKYRQTMKKKRDERFSSYVREEKQKYLPLSKRELLVAGLFLYWGEGNKVSRCTISVNNTDPKLVQFALYWMLRALNIPLHKIRVYVHLYADMNVQAELKYWSKLLGVPLRYFVKPYIKTSKRSEIDQKGFGHGTCGVRAENTVIKERILAAIQVIAGHYVRKLP</sequence>
<gene>
    <name evidence="2" type="ORF">A2Z00_00650</name>
</gene>
<evidence type="ECO:0000313" key="2">
    <source>
        <dbReference type="EMBL" id="OGG11687.1"/>
    </source>
</evidence>
<dbReference type="EMBL" id="MFIZ01000019">
    <property type="protein sequence ID" value="OGG11687.1"/>
    <property type="molecule type" value="Genomic_DNA"/>
</dbReference>
<comment type="caution">
    <text evidence="2">The sequence shown here is derived from an EMBL/GenBank/DDBJ whole genome shotgun (WGS) entry which is preliminary data.</text>
</comment>
<feature type="coiled-coil region" evidence="1">
    <location>
        <begin position="45"/>
        <end position="72"/>
    </location>
</feature>
<accession>A0A1F5ZHV1</accession>
<keyword evidence="1" id="KW-0175">Coiled coil</keyword>